<dbReference type="PANTHER" id="PTHR37610">
    <property type="entry name" value="CCHC-TYPE DOMAIN-CONTAINING PROTEIN"/>
    <property type="match status" value="1"/>
</dbReference>
<evidence type="ECO:0000313" key="3">
    <source>
        <dbReference type="EMBL" id="KAH0756047.1"/>
    </source>
</evidence>
<evidence type="ECO:0000256" key="1">
    <source>
        <dbReference type="SAM" id="MobiDB-lite"/>
    </source>
</evidence>
<dbReference type="InterPro" id="IPR029472">
    <property type="entry name" value="Copia-like_N"/>
</dbReference>
<feature type="region of interest" description="Disordered" evidence="1">
    <location>
        <begin position="327"/>
        <end position="346"/>
    </location>
</feature>
<proteinExistence type="predicted"/>
<organism evidence="3 4">
    <name type="scientific">Solanum tuberosum</name>
    <name type="common">Potato</name>
    <dbReference type="NCBI Taxonomy" id="4113"/>
    <lineage>
        <taxon>Eukaryota</taxon>
        <taxon>Viridiplantae</taxon>
        <taxon>Streptophyta</taxon>
        <taxon>Embryophyta</taxon>
        <taxon>Tracheophyta</taxon>
        <taxon>Spermatophyta</taxon>
        <taxon>Magnoliopsida</taxon>
        <taxon>eudicotyledons</taxon>
        <taxon>Gunneridae</taxon>
        <taxon>Pentapetalae</taxon>
        <taxon>asterids</taxon>
        <taxon>lamiids</taxon>
        <taxon>Solanales</taxon>
        <taxon>Solanaceae</taxon>
        <taxon>Solanoideae</taxon>
        <taxon>Solaneae</taxon>
        <taxon>Solanum</taxon>
    </lineage>
</organism>
<evidence type="ECO:0000259" key="2">
    <source>
        <dbReference type="Pfam" id="PF14244"/>
    </source>
</evidence>
<evidence type="ECO:0000313" key="4">
    <source>
        <dbReference type="Proteomes" id="UP000826656"/>
    </source>
</evidence>
<sequence length="433" mass="48802">MAINDTTSTSEATNTTGNDTSSALYVHPSDSPGMMLVPAQFDGAEYRSWRRGVMRALLVKNKLGFIDGSCERPNTGSPQLRQWQRCDDMVTSWILNSLIKEISDSVEYMNDSAELWKELEDRYDQTNGAKLYQIQKEINDLTQGVLDITVYYTRMKKLWEELNTLSVKNQCSCVCVCGAKDGMHKAKQDRRLIQFLMGLNEVYTVVRGNILMMNPLPSMAQAFSLLIQEEKQREFKPTGRMPMDATSLNVDAFNNKVQAGRIFRTNYQHNNYAGGSYSSGGNNHYGNNSGAAYHGSNSGKNAMFCDFCKRTGHIKAKCYKLHGYPQNNNQNQTPNGYTNGQNFRQNNQNYKGKRVVANVHSDTSDMMSTHVDEQPQDNNNQNANITKEQYGKIMDLIQHFQNENMGEDQNVASVNNGSMNFAGPFSEEASGNW</sequence>
<protein>
    <recommendedName>
        <fullName evidence="2">Retrotransposon Copia-like N-terminal domain-containing protein</fullName>
    </recommendedName>
</protein>
<keyword evidence="4" id="KW-1185">Reference proteome</keyword>
<feature type="compositionally biased region" description="Low complexity" evidence="1">
    <location>
        <begin position="1"/>
        <end position="16"/>
    </location>
</feature>
<dbReference type="Proteomes" id="UP000826656">
    <property type="component" value="Unassembled WGS sequence"/>
</dbReference>
<feature type="domain" description="Retrotransposon Copia-like N-terminal" evidence="2">
    <location>
        <begin position="27"/>
        <end position="74"/>
    </location>
</feature>
<reference evidence="3 4" key="1">
    <citation type="journal article" date="2021" name="bioRxiv">
        <title>Chromosome-scale and haplotype-resolved genome assembly of a tetraploid potato cultivar.</title>
        <authorList>
            <person name="Sun H."/>
            <person name="Jiao W.-B."/>
            <person name="Krause K."/>
            <person name="Campoy J.A."/>
            <person name="Goel M."/>
            <person name="Folz-Donahue K."/>
            <person name="Kukat C."/>
            <person name="Huettel B."/>
            <person name="Schneeberger K."/>
        </authorList>
    </citation>
    <scope>NUCLEOTIDE SEQUENCE [LARGE SCALE GENOMIC DNA]</scope>
    <source>
        <strain evidence="3">SolTubOtavaFocal</strain>
        <tissue evidence="3">Leaves</tissue>
    </source>
</reference>
<dbReference type="Pfam" id="PF14244">
    <property type="entry name" value="Retrotran_gag_3"/>
    <property type="match status" value="1"/>
</dbReference>
<name>A0ABQ7UW34_SOLTU</name>
<dbReference type="PANTHER" id="PTHR37610:SF40">
    <property type="entry name" value="OS01G0909600 PROTEIN"/>
    <property type="match status" value="1"/>
</dbReference>
<dbReference type="EMBL" id="JAIVGD010000018">
    <property type="protein sequence ID" value="KAH0756047.1"/>
    <property type="molecule type" value="Genomic_DNA"/>
</dbReference>
<gene>
    <name evidence="3" type="ORF">KY290_026317</name>
</gene>
<accession>A0ABQ7UW34</accession>
<comment type="caution">
    <text evidence="3">The sequence shown here is derived from an EMBL/GenBank/DDBJ whole genome shotgun (WGS) entry which is preliminary data.</text>
</comment>
<feature type="compositionally biased region" description="Low complexity" evidence="1">
    <location>
        <begin position="327"/>
        <end position="342"/>
    </location>
</feature>
<feature type="region of interest" description="Disordered" evidence="1">
    <location>
        <begin position="1"/>
        <end position="24"/>
    </location>
</feature>